<dbReference type="AlphaFoldDB" id="A0A2Z5AD88"/>
<organism evidence="1 2">
    <name type="scientific">Pseudomonas oryzihabitans</name>
    <dbReference type="NCBI Taxonomy" id="47885"/>
    <lineage>
        <taxon>Bacteria</taxon>
        <taxon>Pseudomonadati</taxon>
        <taxon>Pseudomonadota</taxon>
        <taxon>Gammaproteobacteria</taxon>
        <taxon>Pseudomonadales</taxon>
        <taxon>Pseudomonadaceae</taxon>
        <taxon>Pseudomonas</taxon>
    </lineage>
</organism>
<proteinExistence type="predicted"/>
<evidence type="ECO:0000313" key="1">
    <source>
        <dbReference type="EMBL" id="AXA67832.1"/>
    </source>
</evidence>
<gene>
    <name evidence="1" type="ORF">CE139_19140</name>
</gene>
<accession>A0A2Z5AD88</accession>
<dbReference type="EMBL" id="CP022198">
    <property type="protein sequence ID" value="AXA67832.1"/>
    <property type="molecule type" value="Genomic_DNA"/>
</dbReference>
<evidence type="ECO:0000313" key="2">
    <source>
        <dbReference type="Proteomes" id="UP000250579"/>
    </source>
</evidence>
<reference evidence="1 2" key="1">
    <citation type="submission" date="2017-06" db="EMBL/GenBank/DDBJ databases">
        <title>Evolution towards high GC content and high-temperature stress adaptation in endophytic Pseudomonas oryzihabitans impacted its plant-growth promoting traits.</title>
        <authorList>
            <person name="Nascimento F.X."/>
        </authorList>
    </citation>
    <scope>NUCLEOTIDE SEQUENCE [LARGE SCALE GENOMIC DNA]</scope>
    <source>
        <strain evidence="1 2">MS8</strain>
    </source>
</reference>
<name>A0A2Z5AD88_9PSED</name>
<protein>
    <submittedName>
        <fullName evidence="1">Uncharacterized protein</fullName>
    </submittedName>
</protein>
<dbReference type="Proteomes" id="UP000250579">
    <property type="component" value="Chromosome"/>
</dbReference>
<sequence>MVSVFTSTRHITLEVIHMLSQLGSILKVGLFQYASDLGRLMGNSHDSCLVSRPDNCFDRIGRKHRSE</sequence>